<evidence type="ECO:0000313" key="3">
    <source>
        <dbReference type="Proteomes" id="UP001219297"/>
    </source>
</evidence>
<dbReference type="Proteomes" id="UP001219297">
    <property type="component" value="Unassembled WGS sequence"/>
</dbReference>
<protein>
    <submittedName>
        <fullName evidence="2">Uncharacterized protein</fullName>
    </submittedName>
</protein>
<evidence type="ECO:0000256" key="1">
    <source>
        <dbReference type="SAM" id="MobiDB-lite"/>
    </source>
</evidence>
<keyword evidence="3" id="KW-1185">Reference proteome</keyword>
<sequence>MCKVVAAQPTAEAEESEDSTVECDLSPAGSGKTRDSKADFLMGPVLKMIPESALLAGYAAHEEYAKNR</sequence>
<feature type="compositionally biased region" description="Acidic residues" evidence="1">
    <location>
        <begin position="12"/>
        <end position="21"/>
    </location>
</feature>
<organism evidence="2 3">
    <name type="scientific">Actinotignum sanguinis</name>
    <dbReference type="NCBI Taxonomy" id="1445614"/>
    <lineage>
        <taxon>Bacteria</taxon>
        <taxon>Bacillati</taxon>
        <taxon>Actinomycetota</taxon>
        <taxon>Actinomycetes</taxon>
        <taxon>Actinomycetales</taxon>
        <taxon>Actinomycetaceae</taxon>
        <taxon>Actinotignum</taxon>
    </lineage>
</organism>
<evidence type="ECO:0000313" key="2">
    <source>
        <dbReference type="EMBL" id="MDE1656831.1"/>
    </source>
</evidence>
<dbReference type="EMBL" id="JARBHI010000016">
    <property type="protein sequence ID" value="MDE1656831.1"/>
    <property type="molecule type" value="Genomic_DNA"/>
</dbReference>
<dbReference type="RefSeq" id="WP_274736154.1">
    <property type="nucleotide sequence ID" value="NZ_JARBHI010000016.1"/>
</dbReference>
<feature type="region of interest" description="Disordered" evidence="1">
    <location>
        <begin position="1"/>
        <end position="37"/>
    </location>
</feature>
<accession>A0ABT5V785</accession>
<name>A0ABT5V785_9ACTO</name>
<reference evidence="2 3" key="1">
    <citation type="submission" date="2023-02" db="EMBL/GenBank/DDBJ databases">
        <title>Defining the Infant Male Urobiome and Moving Towards Mechanisms in Urobiome Research.</title>
        <authorList>
            <person name="Reasoner S."/>
            <person name="Flores V."/>
            <person name="Van Horn G."/>
            <person name="Morales G."/>
            <person name="Peard L."/>
            <person name="Abelson B."/>
            <person name="Manuel C."/>
            <person name="Lee J."/>
            <person name="Baker B."/>
            <person name="Williams T."/>
            <person name="Schmitz J."/>
            <person name="Clayton D."/>
            <person name="Hadjifrangiskou M."/>
        </authorList>
    </citation>
    <scope>NUCLEOTIDE SEQUENCE [LARGE SCALE GENOMIC DNA]</scope>
    <source>
        <strain evidence="2 3">AS1053</strain>
    </source>
</reference>
<gene>
    <name evidence="2" type="ORF">PWJ81_07080</name>
</gene>
<proteinExistence type="predicted"/>
<comment type="caution">
    <text evidence="2">The sequence shown here is derived from an EMBL/GenBank/DDBJ whole genome shotgun (WGS) entry which is preliminary data.</text>
</comment>